<keyword evidence="2" id="KW-0472">Membrane</keyword>
<keyword evidence="2" id="KW-0812">Transmembrane</keyword>
<keyword evidence="4" id="KW-1185">Reference proteome</keyword>
<evidence type="ECO:0000313" key="4">
    <source>
        <dbReference type="Proteomes" id="UP000751190"/>
    </source>
</evidence>
<name>A0A8J6C4N3_DIALT</name>
<keyword evidence="2" id="KW-1133">Transmembrane helix</keyword>
<feature type="transmembrane region" description="Helical" evidence="2">
    <location>
        <begin position="43"/>
        <end position="63"/>
    </location>
</feature>
<comment type="caution">
    <text evidence="3">The sequence shown here is derived from an EMBL/GenBank/DDBJ whole genome shotgun (WGS) entry which is preliminary data.</text>
</comment>
<dbReference type="Proteomes" id="UP000751190">
    <property type="component" value="Unassembled WGS sequence"/>
</dbReference>
<protein>
    <submittedName>
        <fullName evidence="3">Uncharacterized protein</fullName>
    </submittedName>
</protein>
<dbReference type="AlphaFoldDB" id="A0A8J6C4N3"/>
<evidence type="ECO:0000313" key="3">
    <source>
        <dbReference type="EMBL" id="KAG8461872.1"/>
    </source>
</evidence>
<accession>A0A8J6C4N3</accession>
<evidence type="ECO:0000256" key="2">
    <source>
        <dbReference type="SAM" id="Phobius"/>
    </source>
</evidence>
<feature type="region of interest" description="Disordered" evidence="1">
    <location>
        <begin position="68"/>
        <end position="91"/>
    </location>
</feature>
<gene>
    <name evidence="3" type="ORF">KFE25_013891</name>
</gene>
<organism evidence="3 4">
    <name type="scientific">Diacronema lutheri</name>
    <name type="common">Unicellular marine alga</name>
    <name type="synonym">Monochrysis lutheri</name>
    <dbReference type="NCBI Taxonomy" id="2081491"/>
    <lineage>
        <taxon>Eukaryota</taxon>
        <taxon>Haptista</taxon>
        <taxon>Haptophyta</taxon>
        <taxon>Pavlovophyceae</taxon>
        <taxon>Pavlovales</taxon>
        <taxon>Pavlovaceae</taxon>
        <taxon>Diacronema</taxon>
    </lineage>
</organism>
<proteinExistence type="predicted"/>
<evidence type="ECO:0000256" key="1">
    <source>
        <dbReference type="SAM" id="MobiDB-lite"/>
    </source>
</evidence>
<reference evidence="3" key="1">
    <citation type="submission" date="2021-05" db="EMBL/GenBank/DDBJ databases">
        <title>The genome of the haptophyte Pavlova lutheri (Diacronema luteri, Pavlovales) - a model for lipid biosynthesis in eukaryotic algae.</title>
        <authorList>
            <person name="Hulatt C.J."/>
            <person name="Posewitz M.C."/>
        </authorList>
    </citation>
    <scope>NUCLEOTIDE SEQUENCE</scope>
    <source>
        <strain evidence="3">NIVA-4/92</strain>
    </source>
</reference>
<sequence>MVETPPASLPPTPPDDKVKEMVKKAAKGAFEINLKEYSRLTGYAWGAFVGAAGLAFLMAQVLGAGKPANPAVRASGEAGGRPEAGGASAAT</sequence>
<dbReference type="EMBL" id="JAGTXO010000023">
    <property type="protein sequence ID" value="KAG8461872.1"/>
    <property type="molecule type" value="Genomic_DNA"/>
</dbReference>